<evidence type="ECO:0000313" key="4">
    <source>
        <dbReference type="Proteomes" id="UP000015543"/>
    </source>
</evidence>
<dbReference type="HOGENOM" id="CLU_1718315_0_0_2"/>
<reference evidence="3 4" key="1">
    <citation type="journal article" date="2013" name="Genome Announc.">
        <title>Complete Genomic Sequence of 'Thermofilum adornatus' Strain 1910bT, a Hyperthermophilic Anaerobic Organotrophic Crenarchaeon.</title>
        <authorList>
            <person name="Dominova I.N."/>
            <person name="Kublanov I.V."/>
            <person name="Podosokorskaya O.A."/>
            <person name="Derbikova K.S."/>
            <person name="Patrushev M.V."/>
            <person name="Toshchakov S.V."/>
        </authorList>
    </citation>
    <scope>NUCLEOTIDE SEQUENCE [LARGE SCALE GENOMIC DNA]</scope>
    <source>
        <strain evidence="4">1910b</strain>
    </source>
</reference>
<proteinExistence type="predicted"/>
<dbReference type="eggNOG" id="arCOG06987">
    <property type="taxonomic scope" value="Archaea"/>
</dbReference>
<evidence type="ECO:0000256" key="1">
    <source>
        <dbReference type="SAM" id="MobiDB-lite"/>
    </source>
</evidence>
<feature type="region of interest" description="Disordered" evidence="1">
    <location>
        <begin position="127"/>
        <end position="152"/>
    </location>
</feature>
<sequence>MVSLYRIVGDPFYLLSCVLILIISFSQSFKAKLQLVVIENKLLKNLFILSGVIKVKSMSEKVKTSLFINRALWEEFKLKVGSRVGLRALSRAVEELLEDEVAELVVADELSKMVETSSLIEVKPVKPKVPTDASKAIRELRERENEKPNSVP</sequence>
<organism evidence="3 4">
    <name type="scientific">Thermofilum adornatum</name>
    <dbReference type="NCBI Taxonomy" id="1365176"/>
    <lineage>
        <taxon>Archaea</taxon>
        <taxon>Thermoproteota</taxon>
        <taxon>Thermoprotei</taxon>
        <taxon>Thermofilales</taxon>
        <taxon>Thermofilaceae</taxon>
        <taxon>Thermofilum</taxon>
    </lineage>
</organism>
<evidence type="ECO:0000313" key="3">
    <source>
        <dbReference type="EMBL" id="AGT36210.1"/>
    </source>
</evidence>
<dbReference type="EMBL" id="CP006646">
    <property type="protein sequence ID" value="AGT36210.1"/>
    <property type="molecule type" value="Genomic_DNA"/>
</dbReference>
<dbReference type="Proteomes" id="UP000015543">
    <property type="component" value="Chromosome"/>
</dbReference>
<keyword evidence="2" id="KW-0812">Transmembrane</keyword>
<protein>
    <submittedName>
        <fullName evidence="3">Uncharacterized protein</fullName>
    </submittedName>
</protein>
<dbReference type="KEGG" id="thb:N186_09370"/>
<gene>
    <name evidence="3" type="ORF">N186_09370</name>
</gene>
<keyword evidence="4" id="KW-1185">Reference proteome</keyword>
<keyword evidence="2" id="KW-1133">Transmembrane helix</keyword>
<evidence type="ECO:0000256" key="2">
    <source>
        <dbReference type="SAM" id="Phobius"/>
    </source>
</evidence>
<feature type="compositionally biased region" description="Basic and acidic residues" evidence="1">
    <location>
        <begin position="135"/>
        <end position="152"/>
    </location>
</feature>
<name>S5ZA15_9CREN</name>
<accession>S5ZA15</accession>
<keyword evidence="2" id="KW-0472">Membrane</keyword>
<dbReference type="AlphaFoldDB" id="S5ZA15"/>
<feature type="transmembrane region" description="Helical" evidence="2">
    <location>
        <begin position="12"/>
        <end position="29"/>
    </location>
</feature>
<dbReference type="PATRIC" id="fig|1365176.7.peg.1858"/>